<dbReference type="Pfam" id="PF22936">
    <property type="entry name" value="Pol_BBD"/>
    <property type="match status" value="1"/>
</dbReference>
<gene>
    <name evidence="3" type="ORF">LIER_08725</name>
</gene>
<sequence>MCQVLTNLRAEFSEVRTNILPRVAQTSIADAKSQLMAYEYMLAKSLGLQAPAPTPSAISQPKPPAPSVHYVQRTTPAQRQYQQPRTTFQPRGTTRPNVQRSGGRSCQNFQQQTGRFQLRSNWESHIQCQLCGQRDHLATACPQHLQFTSSPSVNSVGYYRVPSSGSSPWYPDTGATNHVTPNLSQLQFHDPYYGPDSVRVADGSGLSIKHVGTAKFISNSSNFQLNHILHVPNLSRNLLSIHRFCVDNNATFEFTDTDFIVNDNKIQKVLLKGPSVNGLYVFPHQHFHVSHQSRPVVPSSQQYGQSPSLSSSAFHFSPLQALTVVTSSSVWHHRLGHPHLAILRQVLSKFPDSRDRKLNFQFNLY</sequence>
<organism evidence="3 4">
    <name type="scientific">Lithospermum erythrorhizon</name>
    <name type="common">Purple gromwell</name>
    <name type="synonym">Lithospermum officinale var. erythrorhizon</name>
    <dbReference type="NCBI Taxonomy" id="34254"/>
    <lineage>
        <taxon>Eukaryota</taxon>
        <taxon>Viridiplantae</taxon>
        <taxon>Streptophyta</taxon>
        <taxon>Embryophyta</taxon>
        <taxon>Tracheophyta</taxon>
        <taxon>Spermatophyta</taxon>
        <taxon>Magnoliopsida</taxon>
        <taxon>eudicotyledons</taxon>
        <taxon>Gunneridae</taxon>
        <taxon>Pentapetalae</taxon>
        <taxon>asterids</taxon>
        <taxon>lamiids</taxon>
        <taxon>Boraginales</taxon>
        <taxon>Boraginaceae</taxon>
        <taxon>Boraginoideae</taxon>
        <taxon>Lithospermeae</taxon>
        <taxon>Lithospermum</taxon>
    </lineage>
</organism>
<evidence type="ECO:0000256" key="1">
    <source>
        <dbReference type="SAM" id="MobiDB-lite"/>
    </source>
</evidence>
<evidence type="ECO:0000259" key="2">
    <source>
        <dbReference type="Pfam" id="PF22936"/>
    </source>
</evidence>
<dbReference type="Proteomes" id="UP001454036">
    <property type="component" value="Unassembled WGS sequence"/>
</dbReference>
<dbReference type="EMBL" id="BAABME010001431">
    <property type="protein sequence ID" value="GAA0149587.1"/>
    <property type="molecule type" value="Genomic_DNA"/>
</dbReference>
<feature type="region of interest" description="Disordered" evidence="1">
    <location>
        <begin position="75"/>
        <end position="108"/>
    </location>
</feature>
<comment type="caution">
    <text evidence="3">The sequence shown here is derived from an EMBL/GenBank/DDBJ whole genome shotgun (WGS) entry which is preliminary data.</text>
</comment>
<dbReference type="PANTHER" id="PTHR47481:SF30">
    <property type="entry name" value="CCHC-TYPE DOMAIN-CONTAINING PROTEIN"/>
    <property type="match status" value="1"/>
</dbReference>
<name>A0AAV3PCX8_LITER</name>
<evidence type="ECO:0000313" key="3">
    <source>
        <dbReference type="EMBL" id="GAA0149587.1"/>
    </source>
</evidence>
<dbReference type="AlphaFoldDB" id="A0AAV3PCX8"/>
<protein>
    <recommendedName>
        <fullName evidence="2">Retrovirus-related Pol polyprotein from transposon TNT 1-94-like beta-barrel domain-containing protein</fullName>
    </recommendedName>
</protein>
<proteinExistence type="predicted"/>
<reference evidence="3 4" key="1">
    <citation type="submission" date="2024-01" db="EMBL/GenBank/DDBJ databases">
        <title>The complete chloroplast genome sequence of Lithospermum erythrorhizon: insights into the phylogenetic relationship among Boraginaceae species and the maternal lineages of purple gromwells.</title>
        <authorList>
            <person name="Okada T."/>
            <person name="Watanabe K."/>
        </authorList>
    </citation>
    <scope>NUCLEOTIDE SEQUENCE [LARGE SCALE GENOMIC DNA]</scope>
</reference>
<evidence type="ECO:0000313" key="4">
    <source>
        <dbReference type="Proteomes" id="UP001454036"/>
    </source>
</evidence>
<accession>A0AAV3PCX8</accession>
<feature type="domain" description="Retrovirus-related Pol polyprotein from transposon TNT 1-94-like beta-barrel" evidence="2">
    <location>
        <begin position="169"/>
        <end position="244"/>
    </location>
</feature>
<keyword evidence="4" id="KW-1185">Reference proteome</keyword>
<dbReference type="InterPro" id="IPR054722">
    <property type="entry name" value="PolX-like_BBD"/>
</dbReference>
<dbReference type="PANTHER" id="PTHR47481">
    <property type="match status" value="1"/>
</dbReference>